<accession>A0A6H1ZI19</accession>
<reference evidence="1" key="1">
    <citation type="submission" date="2020-03" db="EMBL/GenBank/DDBJ databases">
        <title>The deep terrestrial virosphere.</title>
        <authorList>
            <person name="Holmfeldt K."/>
            <person name="Nilsson E."/>
            <person name="Simone D."/>
            <person name="Lopez-Fernandez M."/>
            <person name="Wu X."/>
            <person name="de Brujin I."/>
            <person name="Lundin D."/>
            <person name="Andersson A."/>
            <person name="Bertilsson S."/>
            <person name="Dopson M."/>
        </authorList>
    </citation>
    <scope>NUCLEOTIDE SEQUENCE</scope>
    <source>
        <strain evidence="1">TM448A00604</strain>
        <strain evidence="2">TM448B00314</strain>
    </source>
</reference>
<name>A0A6H1ZI19_9ZZZZ</name>
<organism evidence="1">
    <name type="scientific">viral metagenome</name>
    <dbReference type="NCBI Taxonomy" id="1070528"/>
    <lineage>
        <taxon>unclassified sequences</taxon>
        <taxon>metagenomes</taxon>
        <taxon>organismal metagenomes</taxon>
    </lineage>
</organism>
<protein>
    <submittedName>
        <fullName evidence="1">Uncharacterized protein</fullName>
    </submittedName>
</protein>
<proteinExistence type="predicted"/>
<dbReference type="EMBL" id="MT144032">
    <property type="protein sequence ID" value="QJA47109.1"/>
    <property type="molecule type" value="Genomic_DNA"/>
</dbReference>
<sequence>MATIFSNTLADLIEMTARLYGDWKSGTVDSGSTTTIVDDTRQEADDYFQNTTPVSVVHIVSTTDGAAPQGESSRATDFTHATGTITISTDKPFTVAPGADDTYAILSELDWDEVKWAINTAIQSVASDALEWVVDETTVVAQDSTWEYALPTNFVWLFRVSQADSNGDFPYPVPSDHYRVLRGTTPKIHFYSFPVGEQHYGIYYADLWAPSSLSDGKAFRLEGLATPSKLGSNSNTTGVSPTYIMFQAAALLHRKRIGDSRYDLDYHLKQAETCEQLANIERARIEMPSLPPNAKKCKD</sequence>
<gene>
    <name evidence="1" type="ORF">TM448A00604_0004</name>
    <name evidence="2" type="ORF">TM448B00314_0030</name>
</gene>
<evidence type="ECO:0000313" key="2">
    <source>
        <dbReference type="EMBL" id="QJH94970.1"/>
    </source>
</evidence>
<dbReference type="AlphaFoldDB" id="A0A6H1ZI19"/>
<dbReference type="EMBL" id="MT144610">
    <property type="protein sequence ID" value="QJH94970.1"/>
    <property type="molecule type" value="Genomic_DNA"/>
</dbReference>
<evidence type="ECO:0000313" key="1">
    <source>
        <dbReference type="EMBL" id="QJA47109.1"/>
    </source>
</evidence>